<feature type="non-terminal residue" evidence="2">
    <location>
        <position position="64"/>
    </location>
</feature>
<keyword evidence="1" id="KW-1133">Transmembrane helix</keyword>
<evidence type="ECO:0000313" key="2">
    <source>
        <dbReference type="EMBL" id="PSJ23988.1"/>
    </source>
</evidence>
<dbReference type="EMBL" id="PXWG01000292">
    <property type="protein sequence ID" value="PSJ23988.1"/>
    <property type="molecule type" value="Genomic_DNA"/>
</dbReference>
<evidence type="ECO:0000256" key="1">
    <source>
        <dbReference type="SAM" id="Phobius"/>
    </source>
</evidence>
<comment type="caution">
    <text evidence="2">The sequence shown here is derived from an EMBL/GenBank/DDBJ whole genome shotgun (WGS) entry which is preliminary data.</text>
</comment>
<gene>
    <name evidence="2" type="ORF">B7P34_35820</name>
</gene>
<keyword evidence="1" id="KW-0812">Transmembrane</keyword>
<sequence>MDDLGQLVALTVGATLLAGVLGIAGLQLYASGKAQRRALVERLADAPALPPAGRARRFARLDRR</sequence>
<name>A0A9X7JHU1_9ACTN</name>
<proteinExistence type="predicted"/>
<organism evidence="2 3">
    <name type="scientific">Streptosporangium nondiastaticum</name>
    <dbReference type="NCBI Taxonomy" id="35764"/>
    <lineage>
        <taxon>Bacteria</taxon>
        <taxon>Bacillati</taxon>
        <taxon>Actinomycetota</taxon>
        <taxon>Actinomycetes</taxon>
        <taxon>Streptosporangiales</taxon>
        <taxon>Streptosporangiaceae</taxon>
        <taxon>Streptosporangium</taxon>
    </lineage>
</organism>
<dbReference type="AlphaFoldDB" id="A0A9X7JHU1"/>
<keyword evidence="3" id="KW-1185">Reference proteome</keyword>
<feature type="transmembrane region" description="Helical" evidence="1">
    <location>
        <begin position="6"/>
        <end position="29"/>
    </location>
</feature>
<keyword evidence="1" id="KW-0472">Membrane</keyword>
<reference evidence="2 3" key="1">
    <citation type="submission" date="2018-03" db="EMBL/GenBank/DDBJ databases">
        <title>Chitinolytic properties of Streptosporangium nondiastaticum TBG75A20.</title>
        <authorList>
            <person name="Gayathri V."/>
            <person name="Shiburaj S."/>
        </authorList>
    </citation>
    <scope>NUCLEOTIDE SEQUENCE [LARGE SCALE GENOMIC DNA]</scope>
    <source>
        <strain evidence="2 3">TBG75A20</strain>
    </source>
</reference>
<dbReference type="RefSeq" id="WP_223268605.1">
    <property type="nucleotide sequence ID" value="NZ_PXWG01000292.1"/>
</dbReference>
<evidence type="ECO:0000313" key="3">
    <source>
        <dbReference type="Proteomes" id="UP000242427"/>
    </source>
</evidence>
<accession>A0A9X7JHU1</accession>
<dbReference type="Proteomes" id="UP000242427">
    <property type="component" value="Unassembled WGS sequence"/>
</dbReference>
<protein>
    <submittedName>
        <fullName evidence="2">Uncharacterized protein</fullName>
    </submittedName>
</protein>